<dbReference type="Proteomes" id="UP000195043">
    <property type="component" value="Unassembled WGS sequence"/>
</dbReference>
<sequence>MLPDIFYDSNGEIVWSAISATVSVISAVLVFAGVIMNIYTQRKIAKQQIDANLKAKARIEWINEVRHKSSDLISLLLSLQKKEIDYNEQWLKIEEASELLKLYFSYNDTEDVFDDVSFGDEGITFSEKAKRIIEKNDDNKGKNKYLRRCVDVLVDNFRNDSYRNIIGNKRRILKALKERQFHLEDLSEDIPDREIVFENGSTLMRYNSFPKKGSEIDFKDTKERIEHINKNLKKVDKLLEGYDKSINQFSVIISLYLKIEWDKAKNGE</sequence>
<protein>
    <submittedName>
        <fullName evidence="2">Uncharacterized protein</fullName>
    </submittedName>
</protein>
<feature type="transmembrane region" description="Helical" evidence="1">
    <location>
        <begin position="13"/>
        <end position="39"/>
    </location>
</feature>
<name>A0A242A6S8_9ENTE</name>
<dbReference type="OrthoDB" id="2087779at2"/>
<evidence type="ECO:0000313" key="2">
    <source>
        <dbReference type="EMBL" id="OTN76738.1"/>
    </source>
</evidence>
<evidence type="ECO:0000256" key="1">
    <source>
        <dbReference type="SAM" id="Phobius"/>
    </source>
</evidence>
<organism evidence="2 3">
    <name type="scientific">Candidatus Enterococcus testudinis</name>
    <dbReference type="NCBI Taxonomy" id="1834191"/>
    <lineage>
        <taxon>Bacteria</taxon>
        <taxon>Bacillati</taxon>
        <taxon>Bacillota</taxon>
        <taxon>Bacilli</taxon>
        <taxon>Lactobacillales</taxon>
        <taxon>Enterococcaceae</taxon>
        <taxon>Enterococcus</taxon>
    </lineage>
</organism>
<comment type="caution">
    <text evidence="2">The sequence shown here is derived from an EMBL/GenBank/DDBJ whole genome shotgun (WGS) entry which is preliminary data.</text>
</comment>
<gene>
    <name evidence="2" type="ORF">A5886_001817</name>
</gene>
<dbReference type="EMBL" id="NGKU01000001">
    <property type="protein sequence ID" value="OTN76738.1"/>
    <property type="molecule type" value="Genomic_DNA"/>
</dbReference>
<proteinExistence type="predicted"/>
<reference evidence="2 3" key="1">
    <citation type="submission" date="2017-05" db="EMBL/GenBank/DDBJ databases">
        <title>The Genome Sequence of Enterococcus sp. 8G7_MSG3316.</title>
        <authorList>
            <consortium name="The Broad Institute Genomics Platform"/>
            <consortium name="The Broad Institute Genomic Center for Infectious Diseases"/>
            <person name="Earl A."/>
            <person name="Manson A."/>
            <person name="Schwartman J."/>
            <person name="Gilmore M."/>
            <person name="Abouelleil A."/>
            <person name="Cao P."/>
            <person name="Chapman S."/>
            <person name="Cusick C."/>
            <person name="Shea T."/>
            <person name="Young S."/>
            <person name="Neafsey D."/>
            <person name="Nusbaum C."/>
            <person name="Birren B."/>
        </authorList>
    </citation>
    <scope>NUCLEOTIDE SEQUENCE [LARGE SCALE GENOMIC DNA]</scope>
    <source>
        <strain evidence="2 3">8G7_MSG3316</strain>
    </source>
</reference>
<accession>A0A242A6S8</accession>
<evidence type="ECO:0000313" key="3">
    <source>
        <dbReference type="Proteomes" id="UP000195043"/>
    </source>
</evidence>
<dbReference type="AlphaFoldDB" id="A0A242A6S8"/>
<keyword evidence="3" id="KW-1185">Reference proteome</keyword>
<keyword evidence="1" id="KW-0812">Transmembrane</keyword>
<dbReference type="STRING" id="1834191.A5886_001817"/>
<keyword evidence="1" id="KW-1133">Transmembrane helix</keyword>
<dbReference type="RefSeq" id="WP_086274707.1">
    <property type="nucleotide sequence ID" value="NZ_NGKU01000001.1"/>
</dbReference>
<keyword evidence="1" id="KW-0472">Membrane</keyword>